<reference evidence="1" key="1">
    <citation type="submission" date="2017-04" db="EMBL/GenBank/DDBJ databases">
        <title>The complete genome of tiger band disease causing alphabaculovirus from temperate tasar silkworm, Antheraea proylie J (Lepidoptera: Saturniidae).</title>
        <authorList>
            <person name="Shantibala T."/>
            <person name="Fraser M.J."/>
            <person name="Reeta L."/>
            <person name="Rajlakshmi Y."/>
            <person name="Miranda K."/>
            <person name="Lokeshwari R.K."/>
        </authorList>
    </citation>
    <scope>NUCLEOTIDE SEQUENCE</scope>
    <source>
        <strain evidence="1">Manipur</strain>
    </source>
</reference>
<dbReference type="EMBL" id="MH797002">
    <property type="protein sequence ID" value="AYW35452.1"/>
    <property type="molecule type" value="Genomic_DNA"/>
</dbReference>
<evidence type="ECO:0000313" key="1">
    <source>
        <dbReference type="EMBL" id="AWD33625.1"/>
    </source>
</evidence>
<protein>
    <recommendedName>
        <fullName evidence="4">RING-type domain-containing protein</fullName>
    </recommendedName>
</protein>
<evidence type="ECO:0000313" key="3">
    <source>
        <dbReference type="EMBL" id="BBD50869.1"/>
    </source>
</evidence>
<evidence type="ECO:0000313" key="2">
    <source>
        <dbReference type="EMBL" id="AYW35452.1"/>
    </source>
</evidence>
<gene>
    <name evidence="3" type="primary">orf111</name>
    <name evidence="2" type="synonym">ORF107</name>
</gene>
<dbReference type="EMBL" id="KY979487">
    <property type="protein sequence ID" value="AWD33625.1"/>
    <property type="molecule type" value="Genomic_DNA"/>
</dbReference>
<sequence>MAAISGAPPHSAATLISDGRYFEVVSEPDGCVALTVRRYNPHVVGFAGIRSHTLERLRGLGLLPAGAACAVRTVPAACARCRRSLTLFPAVSCLPCGHSCLCADCDELLAATSCFKCSIKIEFKLKYRK</sequence>
<evidence type="ECO:0008006" key="4">
    <source>
        <dbReference type="Google" id="ProtNLM"/>
    </source>
</evidence>
<accession>A0A2Z6C5F4</accession>
<reference evidence="3" key="2">
    <citation type="submission" date="2018-03" db="EMBL/GenBank/DDBJ databases">
        <title>Whole genome comparison of nucleopolyhedroviruses isolated from saturniine wild silkworms in Asian countries.</title>
        <authorList>
            <person name="Sasaki K."/>
            <person name="Kajiura Z."/>
            <person name="Ponnuvel K.M."/>
            <person name="Kobayashi J."/>
        </authorList>
    </citation>
    <scope>NUCLEOTIDE SEQUENCE</scope>
    <source>
        <strain evidence="3">Manipur</strain>
    </source>
</reference>
<proteinExistence type="predicted"/>
<dbReference type="EMBL" id="LC375539">
    <property type="protein sequence ID" value="BBD50869.1"/>
    <property type="molecule type" value="Genomic_DNA"/>
</dbReference>
<name>A0A2Z6C5F4_NPVAP</name>
<reference evidence="2" key="3">
    <citation type="submission" date="2018-08" db="EMBL/GenBank/DDBJ databases">
        <title>Genetic characterization of an alphabaculovirus causing tiger band disease in the oak tasar silkworm, Antheraea proylei.</title>
        <authorList>
            <person name="Tourangbam S."/>
            <person name="Malcolm F.J."/>
            <person name="Luikham R."/>
            <person name="Kshetrimayum M."/>
            <person name="Yumnam R."/>
            <person name="Rajkumari L."/>
        </authorList>
    </citation>
    <scope>NUCLEOTIDE SEQUENCE</scope>
    <source>
        <strain evidence="2">TkhulenIBD</strain>
    </source>
</reference>
<organism evidence="3">
    <name type="scientific">Antheraea proylei nucleopolyhedrovirus</name>
    <dbReference type="NCBI Taxonomy" id="2126611"/>
    <lineage>
        <taxon>Viruses</taxon>
        <taxon>Viruses incertae sedis</taxon>
        <taxon>Naldaviricetes</taxon>
        <taxon>Lefavirales</taxon>
        <taxon>Baculoviridae</taxon>
        <taxon>Alphabaculovirus</taxon>
        <taxon>Alphabaculovirus anpernyi</taxon>
    </lineage>
</organism>